<dbReference type="EMBL" id="HACG01044884">
    <property type="protein sequence ID" value="CEK91749.1"/>
    <property type="molecule type" value="Transcribed_RNA"/>
</dbReference>
<sequence>LCNYSGMCHKQGGALEVFTGSPIVCSEGLFMLARLPCCPGWCSFAGWFCRMCFGAPQVQAAGP</sequence>
<feature type="non-terminal residue" evidence="1">
    <location>
        <position position="1"/>
    </location>
</feature>
<evidence type="ECO:0000313" key="1">
    <source>
        <dbReference type="EMBL" id="CEK91749.1"/>
    </source>
</evidence>
<reference evidence="1" key="1">
    <citation type="submission" date="2014-12" db="EMBL/GenBank/DDBJ databases">
        <title>Insight into the proteome of Arion vulgaris.</title>
        <authorList>
            <person name="Aradska J."/>
            <person name="Bulat T."/>
            <person name="Smidak R."/>
            <person name="Sarate P."/>
            <person name="Gangsoo J."/>
            <person name="Sialana F."/>
            <person name="Bilban M."/>
            <person name="Lubec G."/>
        </authorList>
    </citation>
    <scope>NUCLEOTIDE SEQUENCE</scope>
    <source>
        <tissue evidence="1">Skin</tissue>
    </source>
</reference>
<name>A0A0B7BEL2_9EUPU</name>
<organism evidence="1">
    <name type="scientific">Arion vulgaris</name>
    <dbReference type="NCBI Taxonomy" id="1028688"/>
    <lineage>
        <taxon>Eukaryota</taxon>
        <taxon>Metazoa</taxon>
        <taxon>Spiralia</taxon>
        <taxon>Lophotrochozoa</taxon>
        <taxon>Mollusca</taxon>
        <taxon>Gastropoda</taxon>
        <taxon>Heterobranchia</taxon>
        <taxon>Euthyneura</taxon>
        <taxon>Panpulmonata</taxon>
        <taxon>Eupulmonata</taxon>
        <taxon>Stylommatophora</taxon>
        <taxon>Helicina</taxon>
        <taxon>Arionoidea</taxon>
        <taxon>Arionidae</taxon>
        <taxon>Arion</taxon>
    </lineage>
</organism>
<proteinExistence type="predicted"/>
<dbReference type="AlphaFoldDB" id="A0A0B7BEL2"/>
<accession>A0A0B7BEL2</accession>
<gene>
    <name evidence="1" type="primary">ORF184733</name>
</gene>
<protein>
    <submittedName>
        <fullName evidence="1">Uncharacterized protein</fullName>
    </submittedName>
</protein>